<dbReference type="Proteomes" id="UP001338125">
    <property type="component" value="Unassembled WGS sequence"/>
</dbReference>
<dbReference type="InterPro" id="IPR003615">
    <property type="entry name" value="HNH_nuc"/>
</dbReference>
<organism evidence="3 4">
    <name type="scientific">Cladobotryum mycophilum</name>
    <dbReference type="NCBI Taxonomy" id="491253"/>
    <lineage>
        <taxon>Eukaryota</taxon>
        <taxon>Fungi</taxon>
        <taxon>Dikarya</taxon>
        <taxon>Ascomycota</taxon>
        <taxon>Pezizomycotina</taxon>
        <taxon>Sordariomycetes</taxon>
        <taxon>Hypocreomycetidae</taxon>
        <taxon>Hypocreales</taxon>
        <taxon>Hypocreaceae</taxon>
        <taxon>Cladobotryum</taxon>
    </lineage>
</organism>
<feature type="compositionally biased region" description="Acidic residues" evidence="1">
    <location>
        <begin position="449"/>
        <end position="463"/>
    </location>
</feature>
<feature type="region of interest" description="Disordered" evidence="1">
    <location>
        <begin position="172"/>
        <end position="244"/>
    </location>
</feature>
<feature type="compositionally biased region" description="Basic and acidic residues" evidence="1">
    <location>
        <begin position="179"/>
        <end position="197"/>
    </location>
</feature>
<evidence type="ECO:0000259" key="2">
    <source>
        <dbReference type="Pfam" id="PF13391"/>
    </source>
</evidence>
<proteinExistence type="predicted"/>
<reference evidence="3 4" key="1">
    <citation type="submission" date="2024-01" db="EMBL/GenBank/DDBJ databases">
        <title>Complete genome of Cladobotryum mycophilum ATHUM6906.</title>
        <authorList>
            <person name="Christinaki A.C."/>
            <person name="Myridakis A.I."/>
            <person name="Kouvelis V.N."/>
        </authorList>
    </citation>
    <scope>NUCLEOTIDE SEQUENCE [LARGE SCALE GENOMIC DNA]</scope>
    <source>
        <strain evidence="3 4">ATHUM6906</strain>
    </source>
</reference>
<protein>
    <recommendedName>
        <fullName evidence="2">HNH nuclease domain-containing protein</fullName>
    </recommendedName>
</protein>
<name>A0ABR0SV61_9HYPO</name>
<dbReference type="EMBL" id="JAVFKD010000004">
    <property type="protein sequence ID" value="KAK5995631.1"/>
    <property type="molecule type" value="Genomic_DNA"/>
</dbReference>
<gene>
    <name evidence="3" type="ORF">PT974_04045</name>
</gene>
<keyword evidence="4" id="KW-1185">Reference proteome</keyword>
<evidence type="ECO:0000256" key="1">
    <source>
        <dbReference type="SAM" id="MobiDB-lite"/>
    </source>
</evidence>
<feature type="region of interest" description="Disordered" evidence="1">
    <location>
        <begin position="388"/>
        <end position="477"/>
    </location>
</feature>
<feature type="compositionally biased region" description="Polar residues" evidence="1">
    <location>
        <begin position="392"/>
        <end position="415"/>
    </location>
</feature>
<dbReference type="Pfam" id="PF13391">
    <property type="entry name" value="HNH_2"/>
    <property type="match status" value="1"/>
</dbReference>
<sequence length="520" mass="58285">MTVQLQMRSFAWNILFLNSGNDQPFAGLFNPPHANAQCDGALTFRDAIYEMALCFDFPGLSNLETPLFLDRSTTANEQRQLSGPWSNVAFAFAGLINESTDSDSPVGAASFDLPTLICHQEFDRPLPRPPPGNPADPFDGRPSIRFQLVSHDPCSISATEPLSSHIKAGCAKHIPKPIRRQDHRYLPPKKSSTDPRYARFPLRKTARARGISSRSPPKRSQSGSVLTRRDSGTPDINEDPEFDLSSIVAPPEMEVNFASARTTMDSFRKACLVGSGRCAQQYHLYPLESSVEGDGSNGYSFERLSDAWDCTWSVSNGILLLSHLHELFDGRWFSIHPDTHRIRVFVPYDVIEEYHGRKAKIPSHVSRAALWHHYDMCCIENMGAKAPLPEPQQATESGRSTPRTSYSINSGSVDSVPSLPYRRSRDTGNSSQARGDPSKRQHSASAQDNIEEYDDDDDDDDEELDKHSRKKRRLSKPVTVHNLSSFYEEDVPASLHAHSSDRFTEELQWKLSRLLPDYHG</sequence>
<evidence type="ECO:0000313" key="4">
    <source>
        <dbReference type="Proteomes" id="UP001338125"/>
    </source>
</evidence>
<comment type="caution">
    <text evidence="3">The sequence shown here is derived from an EMBL/GenBank/DDBJ whole genome shotgun (WGS) entry which is preliminary data.</text>
</comment>
<evidence type="ECO:0000313" key="3">
    <source>
        <dbReference type="EMBL" id="KAK5995631.1"/>
    </source>
</evidence>
<feature type="domain" description="HNH nuclease" evidence="2">
    <location>
        <begin position="283"/>
        <end position="336"/>
    </location>
</feature>
<accession>A0ABR0SV61</accession>
<feature type="compositionally biased region" description="Polar residues" evidence="1">
    <location>
        <begin position="212"/>
        <end position="225"/>
    </location>
</feature>